<dbReference type="GO" id="GO:0006406">
    <property type="term" value="P:mRNA export from nucleus"/>
    <property type="evidence" value="ECO:0007669"/>
    <property type="project" value="TreeGrafter"/>
</dbReference>
<keyword evidence="6 7" id="KW-0539">Nucleus</keyword>
<protein>
    <recommendedName>
        <fullName evidence="7">Nuclear pore complex protein</fullName>
    </recommendedName>
</protein>
<evidence type="ECO:0000256" key="3">
    <source>
        <dbReference type="ARBA" id="ARBA00022927"/>
    </source>
</evidence>
<evidence type="ECO:0000256" key="4">
    <source>
        <dbReference type="ARBA" id="ARBA00023010"/>
    </source>
</evidence>
<dbReference type="EMBL" id="GL349439">
    <property type="protein sequence ID" value="KNC55585.1"/>
    <property type="molecule type" value="Genomic_DNA"/>
</dbReference>
<comment type="subcellular location">
    <subcellularLocation>
        <location evidence="7">Nucleus</location>
        <location evidence="7">Nuclear pore complex</location>
    </subcellularLocation>
    <subcellularLocation>
        <location evidence="7">Nucleus membrane</location>
    </subcellularLocation>
</comment>
<evidence type="ECO:0000256" key="5">
    <source>
        <dbReference type="ARBA" id="ARBA00023132"/>
    </source>
</evidence>
<gene>
    <name evidence="9" type="ORF">AMSG_01851</name>
</gene>
<comment type="function">
    <text evidence="7">Functions as a component of the nuclear pore complex (NPC).</text>
</comment>
<keyword evidence="10" id="KW-1185">Reference proteome</keyword>
<sequence>MLLRLLLPGLHAASFVLSSSVASLMAMNGSFADPAPGTLVAYPDAVREQVESAFADAFDAAAGAAPDAASAVVDDYVRVLGEVASPTVAPDEAHTWRLIAPLYAERVASAGDPDHAAVSLPAGGGSDADTLAAYVGSSQALREARIVVAWLQSLFADQLKPHTMEAAMWRATLSVLRTKPGALAPQGLVKTLDPDAPLRDPDASGLHPDDADLEERLLRHLWLLVKAGKLDEARNVCRKVGQPWRAASLGGGAAFHDAIYAGEVKLTGERIDDAAPAGNVQRLLWRQMVQVLASEASSQYERALYGVLAGSLSAVLPLCTSWEDHLWARCATALTSVLDTHLATARPSANAELVRTGLPAAMDIAQPESAGASQLDMQSMFAALLSEAQSPELRTATRAPFHTIQQLLITAQENAALVTLAGWAVADSAAAVEALDALPGSHAHARAILLRFGASLVLFFRSIEVALSPEAEAAGVALLTGYVEHLIASGQSALIALYTAQLPSSRQVGIYAKFLEGVDDGSARADALRAAEAARLDVRAITSQVVRNIYLASEAEASDERKVHSLQWLCFYPDQRAEALVQANALARSLLLAHVESARFDASLKATPADAVAALLAAVPVAKVEVTRQLLSVVLPADTLDILRDGWAEAELVEAPAREANAVHEFQCLVAYLEVLSAYDEWSNILFERPVPPAEPDSSRYSDKLMYDQEKKAHDEAYELWQQAMGDSTAVVLDLLNATLLFPSGWLKDVVPIDHGRTAGDAARADQLELLRSVCIPSLCFMLHRVLYDTHDFAGSLKVADLVADPHYNLAATFSPAELRQLLRLFRLSSLQLLEAGLDPLGYDK</sequence>
<dbReference type="Gene3D" id="1.20.190.50">
    <property type="match status" value="1"/>
</dbReference>
<evidence type="ECO:0000256" key="1">
    <source>
        <dbReference type="ARBA" id="ARBA00022448"/>
    </source>
</evidence>
<dbReference type="GO" id="GO:0031080">
    <property type="term" value="C:nuclear pore outer ring"/>
    <property type="evidence" value="ECO:0007669"/>
    <property type="project" value="TreeGrafter"/>
</dbReference>
<dbReference type="PANTHER" id="PTHR13003">
    <property type="entry name" value="NUP107-RELATED"/>
    <property type="match status" value="1"/>
</dbReference>
<evidence type="ECO:0000313" key="9">
    <source>
        <dbReference type="EMBL" id="KNC55585.1"/>
    </source>
</evidence>
<comment type="subunit">
    <text evidence="7">Part of the nuclear pore complex (NPC).</text>
</comment>
<evidence type="ECO:0000256" key="7">
    <source>
        <dbReference type="RuleBase" id="RU365072"/>
    </source>
</evidence>
<keyword evidence="1 7" id="KW-0813">Transport</keyword>
<dbReference type="PANTHER" id="PTHR13003:SF2">
    <property type="entry name" value="NUCLEAR PORE COMPLEX PROTEIN NUP107"/>
    <property type="match status" value="1"/>
</dbReference>
<keyword evidence="3" id="KW-0653">Protein transport</keyword>
<keyword evidence="5 7" id="KW-0906">Nuclear pore complex</keyword>
<dbReference type="GO" id="GO:0000973">
    <property type="term" value="P:post-transcriptional tethering of RNA polymerase II gene DNA at nuclear periphery"/>
    <property type="evidence" value="ECO:0007669"/>
    <property type="project" value="TreeGrafter"/>
</dbReference>
<evidence type="ECO:0000256" key="8">
    <source>
        <dbReference type="SAM" id="SignalP"/>
    </source>
</evidence>
<evidence type="ECO:0000256" key="6">
    <source>
        <dbReference type="ARBA" id="ARBA00023242"/>
    </source>
</evidence>
<dbReference type="eggNOG" id="KOG1964">
    <property type="taxonomic scope" value="Eukaryota"/>
</dbReference>
<dbReference type="GO" id="GO:0017056">
    <property type="term" value="F:structural constituent of nuclear pore"/>
    <property type="evidence" value="ECO:0007669"/>
    <property type="project" value="UniProtKB-UniRule"/>
</dbReference>
<dbReference type="GeneID" id="25561575"/>
<feature type="chain" id="PRO_5005537443" description="Nuclear pore complex protein" evidence="8">
    <location>
        <begin position="19"/>
        <end position="845"/>
    </location>
</feature>
<dbReference type="RefSeq" id="XP_013761358.1">
    <property type="nucleotide sequence ID" value="XM_013905904.1"/>
</dbReference>
<keyword evidence="4 7" id="KW-0811">Translocation</keyword>
<feature type="signal peptide" evidence="8">
    <location>
        <begin position="1"/>
        <end position="18"/>
    </location>
</feature>
<name>A0A0L0DTL8_THETB</name>
<keyword evidence="8" id="KW-0732">Signal</keyword>
<accession>A0A0L0DTL8</accession>
<dbReference type="AlphaFoldDB" id="A0A0L0DTL8"/>
<proteinExistence type="inferred from homology"/>
<dbReference type="OMA" id="MAHIVLF"/>
<evidence type="ECO:0000313" key="10">
    <source>
        <dbReference type="Proteomes" id="UP000054408"/>
    </source>
</evidence>
<reference evidence="9 10" key="1">
    <citation type="submission" date="2010-05" db="EMBL/GenBank/DDBJ databases">
        <title>The Genome Sequence of Thecamonas trahens ATCC 50062.</title>
        <authorList>
            <consortium name="The Broad Institute Genome Sequencing Platform"/>
            <person name="Russ C."/>
            <person name="Cuomo C."/>
            <person name="Shea T."/>
            <person name="Young S.K."/>
            <person name="Zeng Q."/>
            <person name="Koehrsen M."/>
            <person name="Haas B."/>
            <person name="Borodovsky M."/>
            <person name="Guigo R."/>
            <person name="Alvarado L."/>
            <person name="Berlin A."/>
            <person name="Bochicchio J."/>
            <person name="Borenstein D."/>
            <person name="Chapman S."/>
            <person name="Chen Z."/>
            <person name="Freedman E."/>
            <person name="Gellesch M."/>
            <person name="Goldberg J."/>
            <person name="Griggs A."/>
            <person name="Gujja S."/>
            <person name="Heilman E."/>
            <person name="Heiman D."/>
            <person name="Hepburn T."/>
            <person name="Howarth C."/>
            <person name="Jen D."/>
            <person name="Larson L."/>
            <person name="Mehta T."/>
            <person name="Park D."/>
            <person name="Pearson M."/>
            <person name="Roberts A."/>
            <person name="Saif S."/>
            <person name="Shenoy N."/>
            <person name="Sisk P."/>
            <person name="Stolte C."/>
            <person name="Sykes S."/>
            <person name="Thomson T."/>
            <person name="Walk T."/>
            <person name="White J."/>
            <person name="Yandava C."/>
            <person name="Burger G."/>
            <person name="Gray M.W."/>
            <person name="Holland P.W.H."/>
            <person name="King N."/>
            <person name="Lang F.B.F."/>
            <person name="Roger A.J."/>
            <person name="Ruiz-Trillo I."/>
            <person name="Lander E."/>
            <person name="Nusbaum C."/>
        </authorList>
    </citation>
    <scope>NUCLEOTIDE SEQUENCE [LARGE SCALE GENOMIC DNA]</scope>
    <source>
        <strain evidence="9 10">ATCC 50062</strain>
    </source>
</reference>
<dbReference type="GO" id="GO:0031965">
    <property type="term" value="C:nuclear membrane"/>
    <property type="evidence" value="ECO:0007669"/>
    <property type="project" value="UniProtKB-SubCell"/>
</dbReference>
<dbReference type="Proteomes" id="UP000054408">
    <property type="component" value="Unassembled WGS sequence"/>
</dbReference>
<dbReference type="OrthoDB" id="3098at2759"/>
<keyword evidence="2" id="KW-0509">mRNA transport</keyword>
<dbReference type="STRING" id="461836.A0A0L0DTL8"/>
<dbReference type="Gene3D" id="1.10.3450.20">
    <property type="match status" value="1"/>
</dbReference>
<organism evidence="9 10">
    <name type="scientific">Thecamonas trahens ATCC 50062</name>
    <dbReference type="NCBI Taxonomy" id="461836"/>
    <lineage>
        <taxon>Eukaryota</taxon>
        <taxon>Apusozoa</taxon>
        <taxon>Apusomonadida</taxon>
        <taxon>Apusomonadidae</taxon>
        <taxon>Thecamonas</taxon>
    </lineage>
</organism>
<dbReference type="InterPro" id="IPR007252">
    <property type="entry name" value="Nup84/Nup107"/>
</dbReference>
<comment type="similarity">
    <text evidence="7">Belongs to the nucleoporin Nup84/Nup107 family.</text>
</comment>
<dbReference type="GO" id="GO:0006606">
    <property type="term" value="P:protein import into nucleus"/>
    <property type="evidence" value="ECO:0007669"/>
    <property type="project" value="TreeGrafter"/>
</dbReference>
<dbReference type="Pfam" id="PF04121">
    <property type="entry name" value="Nup84_Nup100"/>
    <property type="match status" value="1"/>
</dbReference>
<keyword evidence="7" id="KW-0472">Membrane</keyword>
<evidence type="ECO:0000256" key="2">
    <source>
        <dbReference type="ARBA" id="ARBA00022816"/>
    </source>
</evidence>